<dbReference type="InterPro" id="IPR036322">
    <property type="entry name" value="WD40_repeat_dom_sf"/>
</dbReference>
<dbReference type="Gene3D" id="2.60.120.200">
    <property type="match status" value="1"/>
</dbReference>
<dbReference type="Proteomes" id="UP000054408">
    <property type="component" value="Unassembled WGS sequence"/>
</dbReference>
<dbReference type="InterPro" id="IPR027267">
    <property type="entry name" value="AH/BAR_dom_sf"/>
</dbReference>
<feature type="region of interest" description="Disordered" evidence="4">
    <location>
        <begin position="327"/>
        <end position="429"/>
    </location>
</feature>
<feature type="compositionally biased region" description="Acidic residues" evidence="4">
    <location>
        <begin position="2884"/>
        <end position="2893"/>
    </location>
</feature>
<dbReference type="InterPro" id="IPR015943">
    <property type="entry name" value="WD40/YVTN_repeat-like_dom_sf"/>
</dbReference>
<keyword evidence="1 3" id="KW-0853">WD repeat</keyword>
<evidence type="ECO:0000259" key="6">
    <source>
        <dbReference type="PROSITE" id="PS51783"/>
    </source>
</evidence>
<feature type="repeat" description="WD" evidence="3">
    <location>
        <begin position="3500"/>
        <end position="3537"/>
    </location>
</feature>
<keyword evidence="2" id="KW-0677">Repeat</keyword>
<feature type="compositionally biased region" description="Low complexity" evidence="4">
    <location>
        <begin position="253"/>
        <end position="267"/>
    </location>
</feature>
<feature type="compositionally biased region" description="Low complexity" evidence="4">
    <location>
        <begin position="2894"/>
        <end position="2912"/>
    </location>
</feature>
<dbReference type="FunFam" id="1.10.1540.10:FF:000001">
    <property type="entry name" value="neurobeachin isoform X1"/>
    <property type="match status" value="1"/>
</dbReference>
<dbReference type="RefSeq" id="XP_013753780.1">
    <property type="nucleotide sequence ID" value="XM_013898326.1"/>
</dbReference>
<dbReference type="PROSITE" id="PS50082">
    <property type="entry name" value="WD_REPEATS_2"/>
    <property type="match status" value="1"/>
</dbReference>
<evidence type="ECO:0000313" key="7">
    <source>
        <dbReference type="EMBL" id="KNC54321.1"/>
    </source>
</evidence>
<dbReference type="InterPro" id="IPR016024">
    <property type="entry name" value="ARM-type_fold"/>
</dbReference>
<dbReference type="Pfam" id="PF14844">
    <property type="entry name" value="PH_BEACH"/>
    <property type="match status" value="1"/>
</dbReference>
<dbReference type="GeneID" id="25568562"/>
<dbReference type="CDD" id="cd01201">
    <property type="entry name" value="PH_BEACH"/>
    <property type="match status" value="1"/>
</dbReference>
<feature type="domain" description="BEACH" evidence="5">
    <location>
        <begin position="3043"/>
        <end position="3338"/>
    </location>
</feature>
<dbReference type="PANTHER" id="PTHR13743">
    <property type="entry name" value="BEIGE/BEACH-RELATED"/>
    <property type="match status" value="1"/>
</dbReference>
<dbReference type="SUPFAM" id="SSF48371">
    <property type="entry name" value="ARM repeat"/>
    <property type="match status" value="2"/>
</dbReference>
<evidence type="ECO:0000256" key="2">
    <source>
        <dbReference type="ARBA" id="ARBA00022737"/>
    </source>
</evidence>
<dbReference type="Pfam" id="PF20425">
    <property type="entry name" value="Neurobeachin"/>
    <property type="match status" value="1"/>
</dbReference>
<dbReference type="SUPFAM" id="SSF50729">
    <property type="entry name" value="PH domain-like"/>
    <property type="match status" value="1"/>
</dbReference>
<dbReference type="Pfam" id="PF20426">
    <property type="entry name" value="NBCH_WD40"/>
    <property type="match status" value="2"/>
</dbReference>
<dbReference type="Gene3D" id="1.20.1270.60">
    <property type="entry name" value="Arfaptin homology (AH) domain/BAR domain"/>
    <property type="match status" value="1"/>
</dbReference>
<dbReference type="PROSITE" id="PS50197">
    <property type="entry name" value="BEACH"/>
    <property type="match status" value="1"/>
</dbReference>
<dbReference type="GO" id="GO:0008104">
    <property type="term" value="P:intracellular protein localization"/>
    <property type="evidence" value="ECO:0007669"/>
    <property type="project" value="TreeGrafter"/>
</dbReference>
<dbReference type="PANTHER" id="PTHR13743:SF112">
    <property type="entry name" value="BEACH DOMAIN-CONTAINING PROTEIN"/>
    <property type="match status" value="1"/>
</dbReference>
<feature type="compositionally biased region" description="Basic and acidic residues" evidence="4">
    <location>
        <begin position="390"/>
        <end position="404"/>
    </location>
</feature>
<dbReference type="SMART" id="SM01026">
    <property type="entry name" value="Beach"/>
    <property type="match status" value="1"/>
</dbReference>
<dbReference type="InterPro" id="IPR019775">
    <property type="entry name" value="WD40_repeat_CS"/>
</dbReference>
<dbReference type="InterPro" id="IPR011993">
    <property type="entry name" value="PH-like_dom_sf"/>
</dbReference>
<dbReference type="OrthoDB" id="26681at2759"/>
<dbReference type="SUPFAM" id="SSF50978">
    <property type="entry name" value="WD40 repeat-like"/>
    <property type="match status" value="1"/>
</dbReference>
<gene>
    <name evidence="7" type="ORF">AMSG_10309</name>
</gene>
<dbReference type="eggNOG" id="KOG1787">
    <property type="taxonomic scope" value="Eukaryota"/>
</dbReference>
<dbReference type="GO" id="GO:0005829">
    <property type="term" value="C:cytosol"/>
    <property type="evidence" value="ECO:0007669"/>
    <property type="project" value="TreeGrafter"/>
</dbReference>
<evidence type="ECO:0000313" key="8">
    <source>
        <dbReference type="Proteomes" id="UP000054408"/>
    </source>
</evidence>
<feature type="region of interest" description="Disordered" evidence="4">
    <location>
        <begin position="1526"/>
        <end position="1547"/>
    </location>
</feature>
<dbReference type="InterPro" id="IPR013320">
    <property type="entry name" value="ConA-like_dom_sf"/>
</dbReference>
<dbReference type="InterPro" id="IPR046852">
    <property type="entry name" value="Neurobeachin_a-sol"/>
</dbReference>
<evidence type="ECO:0000256" key="3">
    <source>
        <dbReference type="PROSITE-ProRule" id="PRU00221"/>
    </source>
</evidence>
<organism evidence="7 8">
    <name type="scientific">Thecamonas trahens ATCC 50062</name>
    <dbReference type="NCBI Taxonomy" id="461836"/>
    <lineage>
        <taxon>Eukaryota</taxon>
        <taxon>Apusozoa</taxon>
        <taxon>Apusomonadida</taxon>
        <taxon>Apusomonadidae</taxon>
        <taxon>Thecamonas</taxon>
    </lineage>
</organism>
<evidence type="ECO:0008006" key="9">
    <source>
        <dbReference type="Google" id="ProtNLM"/>
    </source>
</evidence>
<name>A0A0L0DQK5_THETB</name>
<feature type="region of interest" description="Disordered" evidence="4">
    <location>
        <begin position="1737"/>
        <end position="1763"/>
    </location>
</feature>
<dbReference type="InterPro" id="IPR036372">
    <property type="entry name" value="BEACH_dom_sf"/>
</dbReference>
<dbReference type="PROSITE" id="PS00678">
    <property type="entry name" value="WD_REPEATS_1"/>
    <property type="match status" value="1"/>
</dbReference>
<dbReference type="InterPro" id="IPR050865">
    <property type="entry name" value="BEACH_Domain"/>
</dbReference>
<protein>
    <recommendedName>
        <fullName evidence="9">BEACH domain-containing protein</fullName>
    </recommendedName>
</protein>
<dbReference type="Gene3D" id="2.130.10.10">
    <property type="entry name" value="YVTN repeat-like/Quinoprotein amine dehydrogenase"/>
    <property type="match status" value="1"/>
</dbReference>
<dbReference type="InterPro" id="IPR031570">
    <property type="entry name" value="NBEA/BDCP_DUF4704"/>
</dbReference>
<dbReference type="GO" id="GO:0019901">
    <property type="term" value="F:protein kinase binding"/>
    <property type="evidence" value="ECO:0007669"/>
    <property type="project" value="TreeGrafter"/>
</dbReference>
<evidence type="ECO:0000256" key="4">
    <source>
        <dbReference type="SAM" id="MobiDB-lite"/>
    </source>
</evidence>
<dbReference type="EMBL" id="GL349488">
    <property type="protein sequence ID" value="KNC54321.1"/>
    <property type="molecule type" value="Genomic_DNA"/>
</dbReference>
<feature type="compositionally biased region" description="Basic residues" evidence="4">
    <location>
        <begin position="405"/>
        <end position="415"/>
    </location>
</feature>
<dbReference type="Pfam" id="PF15787">
    <property type="entry name" value="DUF4704"/>
    <property type="match status" value="1"/>
</dbReference>
<evidence type="ECO:0000259" key="5">
    <source>
        <dbReference type="PROSITE" id="PS50197"/>
    </source>
</evidence>
<dbReference type="Pfam" id="PF02138">
    <property type="entry name" value="Beach"/>
    <property type="match status" value="1"/>
</dbReference>
<dbReference type="PROSITE" id="PS50294">
    <property type="entry name" value="WD_REPEATS_REGION"/>
    <property type="match status" value="1"/>
</dbReference>
<dbReference type="CDD" id="cd06071">
    <property type="entry name" value="Beach"/>
    <property type="match status" value="1"/>
</dbReference>
<dbReference type="InterPro" id="IPR000409">
    <property type="entry name" value="BEACH_dom"/>
</dbReference>
<dbReference type="Gene3D" id="1.10.1540.10">
    <property type="entry name" value="BEACH domain"/>
    <property type="match status" value="1"/>
</dbReference>
<reference evidence="7 8" key="1">
    <citation type="submission" date="2010-05" db="EMBL/GenBank/DDBJ databases">
        <title>The Genome Sequence of Thecamonas trahens ATCC 50062.</title>
        <authorList>
            <consortium name="The Broad Institute Genome Sequencing Platform"/>
            <person name="Russ C."/>
            <person name="Cuomo C."/>
            <person name="Shea T."/>
            <person name="Young S.K."/>
            <person name="Zeng Q."/>
            <person name="Koehrsen M."/>
            <person name="Haas B."/>
            <person name="Borodovsky M."/>
            <person name="Guigo R."/>
            <person name="Alvarado L."/>
            <person name="Berlin A."/>
            <person name="Bochicchio J."/>
            <person name="Borenstein D."/>
            <person name="Chapman S."/>
            <person name="Chen Z."/>
            <person name="Freedman E."/>
            <person name="Gellesch M."/>
            <person name="Goldberg J."/>
            <person name="Griggs A."/>
            <person name="Gujja S."/>
            <person name="Heilman E."/>
            <person name="Heiman D."/>
            <person name="Hepburn T."/>
            <person name="Howarth C."/>
            <person name="Jen D."/>
            <person name="Larson L."/>
            <person name="Mehta T."/>
            <person name="Park D."/>
            <person name="Pearson M."/>
            <person name="Roberts A."/>
            <person name="Saif S."/>
            <person name="Shenoy N."/>
            <person name="Sisk P."/>
            <person name="Stolte C."/>
            <person name="Sykes S."/>
            <person name="Thomson T."/>
            <person name="Walk T."/>
            <person name="White J."/>
            <person name="Yandava C."/>
            <person name="Burger G."/>
            <person name="Gray M.W."/>
            <person name="Holland P.W.H."/>
            <person name="King N."/>
            <person name="Lang F.B.F."/>
            <person name="Roger A.J."/>
            <person name="Ruiz-Trillo I."/>
            <person name="Lander E."/>
            <person name="Nusbaum C."/>
        </authorList>
    </citation>
    <scope>NUCLEOTIDE SEQUENCE [LARGE SCALE GENOMIC DNA]</scope>
    <source>
        <strain evidence="7 8">ATCC 50062</strain>
    </source>
</reference>
<dbReference type="PROSITE" id="PS51783">
    <property type="entry name" value="PH_BEACH"/>
    <property type="match status" value="1"/>
</dbReference>
<dbReference type="Gene3D" id="2.30.29.30">
    <property type="entry name" value="Pleckstrin-homology domain (PH domain)/Phosphotyrosine-binding domain (PTB)"/>
    <property type="match status" value="1"/>
</dbReference>
<evidence type="ECO:0000256" key="1">
    <source>
        <dbReference type="ARBA" id="ARBA00022574"/>
    </source>
</evidence>
<dbReference type="SMART" id="SM00320">
    <property type="entry name" value="WD40"/>
    <property type="match status" value="4"/>
</dbReference>
<sequence>MTKKVVSLETLAKDVAFHLPLLIDDLSALASRSAKIASLFEAYFEPVSAYGMAAASMRKGALLVDARKARLSAQLEAARPVLDAFLASYAEIKRLVRKRAQLFYAHKSASKAVAKGKIARGEADAAWSSFSAFNETAKADLDAFLARSHSWLAPVFDCIARAQVYMAAVLRDAYLSDLASHVVLADVPAVPTNPFKASALTLDGIDDGSLALPDYSDSPSPWDVQDDSLDVSDSLIAEDVLRLDTAAGHRTRTTSTLSVASASSTTSSPPPRSGLPIPRARSRLSRPVSVSSFVMDWTESESDGDTDSAVISPPTSAYVRAAMAATNAATPDSDPCTPASTPAATGARRRSSARSSHASPSPSPGPSSPDQATAVSMRSTHKGKGKSKSKGKDKEKSKGKEKTKGKPRRSLRSRISRSNPESSSATAAAAAAAAATSSMEAADENSSNGRFSQLDLALIAISIPVRMLLDPPDVPETPLEEAAFALRAFTVALAAVLCPPAWRPAFGPDDVTAHRGPVVPDAALAAYAALELPYPVTVTLLRSWYSVVPRLAGGCHEASEFEAALHALLLPLVLAPASSVVCRYHPLLGALATACTTLAAAPSGLIAPGPEICLAHTLVFCLRTLALHPSTPRQIQSHYLADDWAWMPRARVVDSPGVIAALPALAELLYAASGALDAPEPVQLQALILSTVCLLAGSSYGRKALGSSAHATSPLARVCMLLAHTPPVSPRPDPQIILRTAALHKVVLLVMARINATGAMPWRDLAAAGLSDALTHALLWLLSLTHELVDSPVSDAEAETLVRGLTGLYEFSLPAAAVPQATLDAALDAAAADGAAPPAAILDCIPLAAAVVADVGTEAESLAAALAAKYTPVREKPTGPPLAPPCLSRSQAALMASAPWLGGVFDLLTLLCSAGSMREDPHHVGPEPPKSDDKNDGPAAFGFNTVVIDALFSLFNEATLSPIEARLLATRRPLLQTAVLSLLTRLLGAAPDRAPEALLASDALDFLMGPFFYFVAVPPHALDPNAGADTDPTSHETVPCQTELEQLSLWLLVYLVTSSSHKATSAVLRKLLYVLAAHAHVPVLVHNVCMAILAVLCVERGTYAPRLRAVDTLAVITSLLKAYFVTTESAETPPRAYTFTAQHSLMQVVDAYFAPSDEIYYDSLVRILDEMEASPEEGSSGPALPALLDVLLDHMSSPRLAVFGITHYARLIRAAAHLPSSRVLFLYNRYLEAFPSEASRDAETAELQLQLLAGIRYVLRRSQVLHQGRFLAVDSFVKCMHAMHQALRGDEAQVATLWEAMFKAFMALMASNASAKAAFGEIIGYPQLTSMFMHTSGNAPSRRDFKHVFDMLVDGGFSTKTRYTIRNPACIRVIFDLLGSASPKLQTLVLNTVLTIVSKTTINVQLCCGEKLLERILDILETGAPSAPLVPLLVQLVEILGRHNVTVKELRLLVRLLHPRDGHRSPLFAPLLNALVGMTIRKGPSSFFHFDGRGARLAVAPLPNVIGSGYTFYTWLRIEDADAEPGDIGADSASGGGDGDDDEGLGHAALGQRTLSASTDDLSISASSISLPQGREGPLTTIGSPLPTPASALPVRSWSTSLARTPSRESVRAAKARSPPRWLFSFLSEAGLGVEAYIQAGELTCVSHVGATKIQRASFPEFKFAAGEWYHVALVHSHSRVPWSTSELALYVNGELVAKKPLRIPSLGSASSSAATSAALALAAKSSPEPALRSASLRPLALVPPSSPTSSGGGRTNSLPPSATSAAAAAAAAAAAGPSSPSALLGDRASASPQLRALDPDGDAARRELPFCYIGSSVPGGSAAAASAAASSSTAAAAVAAAVGPGSETLPYCGQLGPVYLLRSALPATTVADIYSLGPEYGGPFHETDYSPHTMPESTASLFSGELKRWIVFAYNARAASTADGVVTDNALHPDGERSSNAVLADVTPCVARPIAKTITNLGGVKVLFPLLRQLDMPVVGAEAGAEAPPLPQPELLNALLTLIFELLLAAPAEQEAFLQISGARVLGHLLKSLTPGNMSLALVDTLARSVYRLRRELAAECFKHILFQPALFIYAHVSVQAELIHLLTEYVVNLPAFFRSLVGVQFLLDALRQYYWFSTDHASLARRPFLHPVTGTVVAHRPPRAHIMLLRKDIKALIACMVVPQFTRAEVDAMVAFLLDAQDWRQLFDLVQTLVHWLTGAPRPPFRDALRDTLAAAGGIYLCFDLLGSAHEIVRVAALRLLGCLVLEVPSVAKSFRAEHLGWAGVTNILSMHSPGVPTLHALLDLALGRIRDLPAIAIADKAEVASELDQLASLPYEVLPEELNVVLPGALQPLLAQLAALPVPSRLPLLAHLRTLLKEAPRNADVLVADALWAERLAALLPRPDEDGGEALTELVVAVVGAALEACVTNKGSWRLVQDVLIAVHHAAASGGCDGLGVSRSVLAHAASRFHLDADHMFSLSENAVLDNVVHIVLLCEAFLFATPSTLAEYSATVPVVHIEPTSGMWLDAGLGLALVTLVLDTNLMCLANKSVVCELARATVTTVMTGLALASRGEAAAYADAVPRLLSALEATCGGCGGMVEVDESGEGESGGSGSTSVSMWLVLLLEALMVAGSRLGSFSPPAQVPAEVMGGLAWIARSNDAALRWLLATAPEVEPLLDAVEKVNTPAGAAHAFSELSAGLREPRIQERVFGVIGQALEAELSEVRERTRARRIKSEAGVLLATRRVRQEEVRQVKTLHMELAEFVAQTKYGEINRRSQASIKLEESARRSGRAWRRTLRAISQARDPWSGAMADVEHDHWKLDAAENGLRMRRKMERNYEFDTHALAAARRDKRVVSAEARRALSSAEELGPMGPGAKLDPGSAVVPGAEGEGGLVDWTLLDDDGDEAGASDSESSGESGVLELVGGEASEESGEREAKVVYATGAERVTLMSVVKGVLELSARSVAFRVAKDVRAEAQADDDDTPEVLLSMYEDLVWPLEALREVHVRRYRFRDAALEVFLADRTNYFIAFPSRKVRNEVARRIVRLKPPQLVFHGIRAPREVFRRSSATAAWQRGELSNFEYLMLLNTMAGRSYNDINQYPVFPWVLDDYTSDELDLDNPATFRDLSRPVGALDERSLARGLERYSFDDEMIPKFHWGSHYSSGGAVLYYMIRVEPFTSLHVQLQGGKFDHADRVFSSVAATWANCKTAGTDPKELIPEWYYLPEMFLNTNGFDLGQRSSDGVFGAPRAIGDVHLPPWAHGSAHEFVRLHRLALESPYVTAHLHEWINLVFGFQQRGPAAVEAHNIFYFLTYEGAIDIDAVEDETMRASYESQISEFGQTPSQLLDKPHPEVLPSTLVTLRAAAGIKPKGARARVLFDTPGALKAFFVQVMDEEILFLGVPSSAVSSRVASLIGSSDDRIVTVSRSRVVASHRWLPGTANAQGAPFSFERDPGLALAKSGGARKRMGVPLANGLRVSAACFALLDDGKSVLSCGYWDSSFKVSLLESGRSVQSVTMHSDVVSCLATDAGGRVVVTGSKDASLMVWELETGSSGCVSAVALSSDLDVIVSGSLDGTCMVHKVSDGSYVRTLTHPRASPVTHVAVSPDGEILMYSLADLVLYQFSINGVLLASVDTTERLSAVVVNKTGEYVVSGGERGVVVVRAVHTLEAVRRTT</sequence>
<dbReference type="SUPFAM" id="SSF81837">
    <property type="entry name" value="BEACH domain"/>
    <property type="match status" value="1"/>
</dbReference>
<dbReference type="STRING" id="461836.A0A0L0DQK5"/>
<feature type="compositionally biased region" description="Basic residues" evidence="4">
    <location>
        <begin position="379"/>
        <end position="389"/>
    </location>
</feature>
<dbReference type="InterPro" id="IPR046851">
    <property type="entry name" value="NBCH_WD40"/>
</dbReference>
<feature type="region of interest" description="Disordered" evidence="4">
    <location>
        <begin position="2884"/>
        <end position="2920"/>
    </location>
</feature>
<feature type="region of interest" description="Disordered" evidence="4">
    <location>
        <begin position="252"/>
        <end position="288"/>
    </location>
</feature>
<dbReference type="Pfam" id="PF16057">
    <property type="entry name" value="DUF4800"/>
    <property type="match status" value="1"/>
</dbReference>
<dbReference type="SUPFAM" id="SSF49899">
    <property type="entry name" value="Concanavalin A-like lectins/glucanases"/>
    <property type="match status" value="1"/>
</dbReference>
<accession>A0A0L0DQK5</accession>
<proteinExistence type="predicted"/>
<feature type="domain" description="BEACH-type PH" evidence="6">
    <location>
        <begin position="2919"/>
        <end position="3030"/>
    </location>
</feature>
<dbReference type="InterPro" id="IPR001680">
    <property type="entry name" value="WD40_rpt"/>
</dbReference>
<keyword evidence="8" id="KW-1185">Reference proteome</keyword>
<dbReference type="InterPro" id="IPR023362">
    <property type="entry name" value="PH-BEACH_dom"/>
</dbReference>
<feature type="compositionally biased region" description="Low complexity" evidence="4">
    <location>
        <begin position="416"/>
        <end position="429"/>
    </location>
</feature>
<dbReference type="GO" id="GO:0016020">
    <property type="term" value="C:membrane"/>
    <property type="evidence" value="ECO:0007669"/>
    <property type="project" value="TreeGrafter"/>
</dbReference>